<keyword evidence="11" id="KW-0819">tRNA processing</keyword>
<comment type="similarity">
    <text evidence="3">Belongs to the RNA methyltransferase TrmD family.</text>
</comment>
<dbReference type="Gene3D" id="1.10.1270.20">
    <property type="entry name" value="tRNA(m1g37)methyltransferase, domain 2"/>
    <property type="match status" value="1"/>
</dbReference>
<evidence type="ECO:0000256" key="6">
    <source>
        <dbReference type="ARBA" id="ARBA00014679"/>
    </source>
</evidence>
<dbReference type="InterPro" id="IPR016009">
    <property type="entry name" value="tRNA_MeTrfase_TRMD/TRM10"/>
</dbReference>
<name>A0A381SJV4_9ZZZZ</name>
<evidence type="ECO:0000256" key="2">
    <source>
        <dbReference type="ARBA" id="ARBA00004496"/>
    </source>
</evidence>
<reference evidence="16" key="1">
    <citation type="submission" date="2018-05" db="EMBL/GenBank/DDBJ databases">
        <authorList>
            <person name="Lanie J.A."/>
            <person name="Ng W.-L."/>
            <person name="Kazmierczak K.M."/>
            <person name="Andrzejewski T.M."/>
            <person name="Davidsen T.M."/>
            <person name="Wayne K.J."/>
            <person name="Tettelin H."/>
            <person name="Glass J.I."/>
            <person name="Rusch D."/>
            <person name="Podicherti R."/>
            <person name="Tsui H.-C.T."/>
            <person name="Winkler M.E."/>
        </authorList>
    </citation>
    <scope>NUCLEOTIDE SEQUENCE</scope>
</reference>
<comment type="function">
    <text evidence="1">Specifically methylates guanosine-37 in various tRNAs.</text>
</comment>
<accession>A0A381SJV4</accession>
<dbReference type="NCBIfam" id="TIGR00088">
    <property type="entry name" value="trmD"/>
    <property type="match status" value="1"/>
</dbReference>
<dbReference type="GO" id="GO:0005829">
    <property type="term" value="C:cytosol"/>
    <property type="evidence" value="ECO:0007669"/>
    <property type="project" value="TreeGrafter"/>
</dbReference>
<keyword evidence="8" id="KW-0489">Methyltransferase</keyword>
<dbReference type="InterPro" id="IPR023148">
    <property type="entry name" value="tRNA_m1G_MeTrfase_C_sf"/>
</dbReference>
<evidence type="ECO:0000256" key="10">
    <source>
        <dbReference type="ARBA" id="ARBA00022691"/>
    </source>
</evidence>
<evidence type="ECO:0000256" key="4">
    <source>
        <dbReference type="ARBA" id="ARBA00011738"/>
    </source>
</evidence>
<comment type="catalytic activity">
    <reaction evidence="14">
        <text>guanosine(37) in tRNA + S-adenosyl-L-methionine = N(1)-methylguanosine(37) in tRNA + S-adenosyl-L-homocysteine + H(+)</text>
        <dbReference type="Rhea" id="RHEA:36899"/>
        <dbReference type="Rhea" id="RHEA-COMP:10145"/>
        <dbReference type="Rhea" id="RHEA-COMP:10147"/>
        <dbReference type="ChEBI" id="CHEBI:15378"/>
        <dbReference type="ChEBI" id="CHEBI:57856"/>
        <dbReference type="ChEBI" id="CHEBI:59789"/>
        <dbReference type="ChEBI" id="CHEBI:73542"/>
        <dbReference type="ChEBI" id="CHEBI:74269"/>
        <dbReference type="EC" id="2.1.1.228"/>
    </reaction>
</comment>
<dbReference type="AlphaFoldDB" id="A0A381SJV4"/>
<dbReference type="GO" id="GO:0052906">
    <property type="term" value="F:tRNA (guanine(37)-N1)-methyltransferase activity"/>
    <property type="evidence" value="ECO:0007669"/>
    <property type="project" value="UniProtKB-EC"/>
</dbReference>
<evidence type="ECO:0000259" key="15">
    <source>
        <dbReference type="Pfam" id="PF01746"/>
    </source>
</evidence>
<keyword evidence="7" id="KW-0963">Cytoplasm</keyword>
<dbReference type="Pfam" id="PF01746">
    <property type="entry name" value="tRNA_m1G_MT"/>
    <property type="match status" value="1"/>
</dbReference>
<dbReference type="EMBL" id="UINC01003143">
    <property type="protein sequence ID" value="SVA03724.1"/>
    <property type="molecule type" value="Genomic_DNA"/>
</dbReference>
<feature type="domain" description="tRNA methyltransferase TRMD/TRM10-type" evidence="15">
    <location>
        <begin position="1"/>
        <end position="217"/>
    </location>
</feature>
<dbReference type="InterPro" id="IPR029026">
    <property type="entry name" value="tRNA_m1G_MTases_N"/>
</dbReference>
<keyword evidence="10" id="KW-0949">S-adenosyl-L-methionine</keyword>
<dbReference type="PIRSF" id="PIRSF000386">
    <property type="entry name" value="tRNA_mtase"/>
    <property type="match status" value="1"/>
</dbReference>
<sequence length="230" mass="26377">MINSIIEQSILRKAIEGDVVKFDLVDLRDYGLGNYRQIDDTPYGGGGGMILMAEPLFAALDQIIDNLKDGNNTKIIYPSPQGQLWSHNKAMENSDFENLIFICGHYKDIDQRVIDKYVTNEYSIGDYVVTNGEVPAMIMIDSIVRLIPGVLNNFDSVKTDSFFSRIELDAPYYTRPSEIENLAVPDVLLSGDHEKINKWRKNERRLRTKNKRPDLWSKRTKKLESLEDRS</sequence>
<evidence type="ECO:0000256" key="7">
    <source>
        <dbReference type="ARBA" id="ARBA00022490"/>
    </source>
</evidence>
<proteinExistence type="inferred from homology"/>
<evidence type="ECO:0000256" key="11">
    <source>
        <dbReference type="ARBA" id="ARBA00022694"/>
    </source>
</evidence>
<comment type="subunit">
    <text evidence="4">Homodimer.</text>
</comment>
<dbReference type="PANTHER" id="PTHR46417:SF1">
    <property type="entry name" value="TRNA (GUANINE-N(1)-)-METHYLTRANSFERASE"/>
    <property type="match status" value="1"/>
</dbReference>
<dbReference type="PANTHER" id="PTHR46417">
    <property type="entry name" value="TRNA (GUANINE-N(1)-)-METHYLTRANSFERASE"/>
    <property type="match status" value="1"/>
</dbReference>
<dbReference type="Gene3D" id="3.40.1280.10">
    <property type="match status" value="1"/>
</dbReference>
<evidence type="ECO:0000256" key="3">
    <source>
        <dbReference type="ARBA" id="ARBA00007630"/>
    </source>
</evidence>
<comment type="subcellular location">
    <subcellularLocation>
        <location evidence="2">Cytoplasm</location>
    </subcellularLocation>
</comment>
<dbReference type="InterPro" id="IPR002649">
    <property type="entry name" value="tRNA_m1G_MeTrfase_TrmD"/>
</dbReference>
<dbReference type="HAMAP" id="MF_00605">
    <property type="entry name" value="TrmD"/>
    <property type="match status" value="1"/>
</dbReference>
<protein>
    <recommendedName>
        <fullName evidence="6">tRNA (guanine-N(1)-)-methyltransferase</fullName>
        <ecNumber evidence="5">2.1.1.228</ecNumber>
    </recommendedName>
    <alternativeName>
        <fullName evidence="12">M1G-methyltransferase</fullName>
    </alternativeName>
    <alternativeName>
        <fullName evidence="13">tRNA [GM37] methyltransferase</fullName>
    </alternativeName>
</protein>
<dbReference type="EC" id="2.1.1.228" evidence="5"/>
<evidence type="ECO:0000256" key="13">
    <source>
        <dbReference type="ARBA" id="ARBA00033392"/>
    </source>
</evidence>
<dbReference type="CDD" id="cd18080">
    <property type="entry name" value="TrmD-like"/>
    <property type="match status" value="1"/>
</dbReference>
<dbReference type="InterPro" id="IPR029028">
    <property type="entry name" value="Alpha/beta_knot_MTases"/>
</dbReference>
<gene>
    <name evidence="16" type="ORF">METZ01_LOCUS56578</name>
</gene>
<organism evidence="16">
    <name type="scientific">marine metagenome</name>
    <dbReference type="NCBI Taxonomy" id="408172"/>
    <lineage>
        <taxon>unclassified sequences</taxon>
        <taxon>metagenomes</taxon>
        <taxon>ecological metagenomes</taxon>
    </lineage>
</organism>
<evidence type="ECO:0000256" key="5">
    <source>
        <dbReference type="ARBA" id="ARBA00012807"/>
    </source>
</evidence>
<evidence type="ECO:0000256" key="12">
    <source>
        <dbReference type="ARBA" id="ARBA00029736"/>
    </source>
</evidence>
<evidence type="ECO:0000256" key="14">
    <source>
        <dbReference type="ARBA" id="ARBA00047783"/>
    </source>
</evidence>
<evidence type="ECO:0000313" key="16">
    <source>
        <dbReference type="EMBL" id="SVA03724.1"/>
    </source>
</evidence>
<evidence type="ECO:0000256" key="9">
    <source>
        <dbReference type="ARBA" id="ARBA00022679"/>
    </source>
</evidence>
<dbReference type="GO" id="GO:0002939">
    <property type="term" value="P:tRNA N1-guanine methylation"/>
    <property type="evidence" value="ECO:0007669"/>
    <property type="project" value="TreeGrafter"/>
</dbReference>
<keyword evidence="9" id="KW-0808">Transferase</keyword>
<dbReference type="SUPFAM" id="SSF75217">
    <property type="entry name" value="alpha/beta knot"/>
    <property type="match status" value="1"/>
</dbReference>
<evidence type="ECO:0000256" key="1">
    <source>
        <dbReference type="ARBA" id="ARBA00002634"/>
    </source>
</evidence>
<dbReference type="NCBIfam" id="NF000648">
    <property type="entry name" value="PRK00026.1"/>
    <property type="match status" value="1"/>
</dbReference>
<evidence type="ECO:0000256" key="8">
    <source>
        <dbReference type="ARBA" id="ARBA00022603"/>
    </source>
</evidence>